<evidence type="ECO:0000259" key="2">
    <source>
        <dbReference type="PROSITE" id="PS50053"/>
    </source>
</evidence>
<dbReference type="CDD" id="cd17047">
    <property type="entry name" value="Ubl_UBFD1"/>
    <property type="match status" value="1"/>
</dbReference>
<sequence length="268" mass="30233">MSDLTECTAPAYTEKTDPPPDASMPIDPPIQFTVVHNRNKHRFSFPPSTTVLEVKEALEKLTHVPVNMQKLIFRGLLSDSASLGSLQLPARDAKLMLVGTSQSEADELRQVEATPVVEGDKTTSGSPIEPNTDWSEQTEHKRVLERFGKPENAMIGIINSEEILAPDESLTGLYDKRGQPLRLRVRPDTCELWLATNDVTHKFPLATIHDVVSQPIKDHPEYHIMAFQLGPTPKSRYFVYWLPSQYVDSIKTMVLQHKIMRNSDHTQL</sequence>
<dbReference type="InterPro" id="IPR039120">
    <property type="entry name" value="UBFD1"/>
</dbReference>
<evidence type="ECO:0000313" key="3">
    <source>
        <dbReference type="EMBL" id="VDP84294.1"/>
    </source>
</evidence>
<dbReference type="InterPro" id="IPR029071">
    <property type="entry name" value="Ubiquitin-like_domsf"/>
</dbReference>
<reference evidence="3 4" key="2">
    <citation type="submission" date="2018-11" db="EMBL/GenBank/DDBJ databases">
        <authorList>
            <consortium name="Pathogen Informatics"/>
        </authorList>
    </citation>
    <scope>NUCLEOTIDE SEQUENCE [LARGE SCALE GENOMIC DNA]</scope>
    <source>
        <strain evidence="3 4">Egypt</strain>
    </source>
</reference>
<dbReference type="Pfam" id="PF00240">
    <property type="entry name" value="ubiquitin"/>
    <property type="match status" value="1"/>
</dbReference>
<protein>
    <submittedName>
        <fullName evidence="5">Ubiquitin-like domain-containing protein</fullName>
    </submittedName>
</protein>
<evidence type="ECO:0000313" key="5">
    <source>
        <dbReference type="WBParaSite" id="ECPE_0000887301-mRNA-1"/>
    </source>
</evidence>
<dbReference type="PANTHER" id="PTHR16470:SF0">
    <property type="entry name" value="UBIQUITIN DOMAIN-CONTAINING PROTEIN UBFD1"/>
    <property type="match status" value="1"/>
</dbReference>
<dbReference type="Proteomes" id="UP000272942">
    <property type="component" value="Unassembled WGS sequence"/>
</dbReference>
<dbReference type="GO" id="GO:0003723">
    <property type="term" value="F:RNA binding"/>
    <property type="evidence" value="ECO:0007669"/>
    <property type="project" value="TreeGrafter"/>
</dbReference>
<accession>A0A183APG0</accession>
<feature type="domain" description="Ubiquitin-like" evidence="2">
    <location>
        <begin position="30"/>
        <end position="88"/>
    </location>
</feature>
<dbReference type="AlphaFoldDB" id="A0A183APG0"/>
<gene>
    <name evidence="3" type="ORF">ECPE_LOCUS8845</name>
</gene>
<reference evidence="5" key="1">
    <citation type="submission" date="2016-06" db="UniProtKB">
        <authorList>
            <consortium name="WormBaseParasite"/>
        </authorList>
    </citation>
    <scope>IDENTIFICATION</scope>
</reference>
<dbReference type="WBParaSite" id="ECPE_0000887301-mRNA-1">
    <property type="protein sequence ID" value="ECPE_0000887301-mRNA-1"/>
    <property type="gene ID" value="ECPE_0000887301"/>
</dbReference>
<dbReference type="Pfam" id="PF25343">
    <property type="entry name" value="PH_UBFD1_C"/>
    <property type="match status" value="1"/>
</dbReference>
<keyword evidence="4" id="KW-1185">Reference proteome</keyword>
<dbReference type="PROSITE" id="PS50053">
    <property type="entry name" value="UBIQUITIN_2"/>
    <property type="match status" value="1"/>
</dbReference>
<dbReference type="PANTHER" id="PTHR16470">
    <property type="entry name" value="UBIQUITIN DOMAIN-CONTAINING PROTEIN UBFD1"/>
    <property type="match status" value="1"/>
</dbReference>
<evidence type="ECO:0000313" key="4">
    <source>
        <dbReference type="Proteomes" id="UP000272942"/>
    </source>
</evidence>
<dbReference type="SUPFAM" id="SSF54236">
    <property type="entry name" value="Ubiquitin-like"/>
    <property type="match status" value="1"/>
</dbReference>
<dbReference type="EMBL" id="UZAN01046552">
    <property type="protein sequence ID" value="VDP84294.1"/>
    <property type="molecule type" value="Genomic_DNA"/>
</dbReference>
<dbReference type="InterPro" id="IPR057455">
    <property type="entry name" value="UBFD1_C"/>
</dbReference>
<feature type="region of interest" description="Disordered" evidence="1">
    <location>
        <begin position="1"/>
        <end position="23"/>
    </location>
</feature>
<dbReference type="GO" id="GO:0045296">
    <property type="term" value="F:cadherin binding"/>
    <property type="evidence" value="ECO:0007669"/>
    <property type="project" value="TreeGrafter"/>
</dbReference>
<feature type="region of interest" description="Disordered" evidence="1">
    <location>
        <begin position="116"/>
        <end position="139"/>
    </location>
</feature>
<name>A0A183APG0_9TREM</name>
<proteinExistence type="predicted"/>
<dbReference type="SMART" id="SM00213">
    <property type="entry name" value="UBQ"/>
    <property type="match status" value="1"/>
</dbReference>
<dbReference type="OrthoDB" id="267397at2759"/>
<dbReference type="InterPro" id="IPR000626">
    <property type="entry name" value="Ubiquitin-like_dom"/>
</dbReference>
<dbReference type="Gene3D" id="3.10.20.90">
    <property type="entry name" value="Phosphatidylinositol 3-kinase Catalytic Subunit, Chain A, domain 1"/>
    <property type="match status" value="1"/>
</dbReference>
<evidence type="ECO:0000256" key="1">
    <source>
        <dbReference type="SAM" id="MobiDB-lite"/>
    </source>
</evidence>
<organism evidence="5">
    <name type="scientific">Echinostoma caproni</name>
    <dbReference type="NCBI Taxonomy" id="27848"/>
    <lineage>
        <taxon>Eukaryota</taxon>
        <taxon>Metazoa</taxon>
        <taxon>Spiralia</taxon>
        <taxon>Lophotrochozoa</taxon>
        <taxon>Platyhelminthes</taxon>
        <taxon>Trematoda</taxon>
        <taxon>Digenea</taxon>
        <taxon>Plagiorchiida</taxon>
        <taxon>Echinostomata</taxon>
        <taxon>Echinostomatoidea</taxon>
        <taxon>Echinostomatidae</taxon>
        <taxon>Echinostoma</taxon>
    </lineage>
</organism>